<proteinExistence type="predicted"/>
<gene>
    <name evidence="3" type="ORF">ACFPIH_05085</name>
</gene>
<dbReference type="RefSeq" id="WP_381179828.1">
    <property type="nucleotide sequence ID" value="NZ_JBHSFK010000003.1"/>
</dbReference>
<feature type="transmembrane region" description="Helical" evidence="2">
    <location>
        <begin position="429"/>
        <end position="451"/>
    </location>
</feature>
<keyword evidence="2" id="KW-1133">Transmembrane helix</keyword>
<dbReference type="CDD" id="cd17339">
    <property type="entry name" value="MFS_NIMT_CynX_like"/>
    <property type="match status" value="1"/>
</dbReference>
<keyword evidence="4" id="KW-1185">Reference proteome</keyword>
<feature type="transmembrane region" description="Helical" evidence="2">
    <location>
        <begin position="405"/>
        <end position="423"/>
    </location>
</feature>
<keyword evidence="2" id="KW-0812">Transmembrane</keyword>
<feature type="transmembrane region" description="Helical" evidence="2">
    <location>
        <begin position="340"/>
        <end position="365"/>
    </location>
</feature>
<feature type="transmembrane region" description="Helical" evidence="2">
    <location>
        <begin position="74"/>
        <end position="96"/>
    </location>
</feature>
<feature type="compositionally biased region" description="Basic and acidic residues" evidence="1">
    <location>
        <begin position="214"/>
        <end position="231"/>
    </location>
</feature>
<evidence type="ECO:0000256" key="2">
    <source>
        <dbReference type="SAM" id="Phobius"/>
    </source>
</evidence>
<feature type="transmembrane region" description="Helical" evidence="2">
    <location>
        <begin position="137"/>
        <end position="156"/>
    </location>
</feature>
<dbReference type="InterPro" id="IPR052524">
    <property type="entry name" value="MFS_Cyanate_Porter"/>
</dbReference>
<reference evidence="4" key="1">
    <citation type="journal article" date="2019" name="Int. J. Syst. Evol. Microbiol.">
        <title>The Global Catalogue of Microorganisms (GCM) 10K type strain sequencing project: providing services to taxonomists for standard genome sequencing and annotation.</title>
        <authorList>
            <consortium name="The Broad Institute Genomics Platform"/>
            <consortium name="The Broad Institute Genome Sequencing Center for Infectious Disease"/>
            <person name="Wu L."/>
            <person name="Ma J."/>
        </authorList>
    </citation>
    <scope>NUCLEOTIDE SEQUENCE [LARGE SCALE GENOMIC DNA]</scope>
    <source>
        <strain evidence="4">CGMCC 4.7177</strain>
    </source>
</reference>
<feature type="transmembrane region" description="Helical" evidence="2">
    <location>
        <begin position="168"/>
        <end position="187"/>
    </location>
</feature>
<accession>A0ABV9AG83</accession>
<evidence type="ECO:0000313" key="4">
    <source>
        <dbReference type="Proteomes" id="UP001595839"/>
    </source>
</evidence>
<name>A0ABV9AG83_9ACTN</name>
<feature type="transmembrane region" description="Helical" evidence="2">
    <location>
        <begin position="463"/>
        <end position="486"/>
    </location>
</feature>
<feature type="transmembrane region" description="Helical" evidence="2">
    <location>
        <begin position="102"/>
        <end position="125"/>
    </location>
</feature>
<dbReference type="PANTHER" id="PTHR23523">
    <property type="match status" value="1"/>
</dbReference>
<evidence type="ECO:0000256" key="1">
    <source>
        <dbReference type="SAM" id="MobiDB-lite"/>
    </source>
</evidence>
<comment type="caution">
    <text evidence="3">The sequence shown here is derived from an EMBL/GenBank/DDBJ whole genome shotgun (WGS) entry which is preliminary data.</text>
</comment>
<evidence type="ECO:0000313" key="3">
    <source>
        <dbReference type="EMBL" id="MFC4498899.1"/>
    </source>
</evidence>
<dbReference type="Proteomes" id="UP001595839">
    <property type="component" value="Unassembled WGS sequence"/>
</dbReference>
<protein>
    <submittedName>
        <fullName evidence="3">MFS transporter</fullName>
    </submittedName>
</protein>
<keyword evidence="2" id="KW-0472">Membrane</keyword>
<sequence>MRNDDEVLLHRLAVVALVLAALNLRPGVTSLGPVLEEVRDSLAMSGTLAGLLTSVPAVCFALVGATAPALARRYGAAGTVAAAGAVLTAGLALRPLAADSTLFVVLTALSLAGIAVVNVLLPAVVKQFFPDRVGAMTGLYSMALNAGASSTAALTVPLTEAFGGDWRYGLGAWAALAALAVPAWSTLARHHPPHPPAPEPTRQSPHQAPCPSPRRGEGQDPRRGEGQDPRPGDGLSPRSGDRLSPRQGPPPGDGQDPRPGDGQGPWPGDGLSPRPGDRLSPRQGPPPGDRQDPRPGDGQAPRPTDRQSPCPSDRPGDRPSPRPSDPQTPRSRRLSRTPTTWALTAYFALQASSAYIVIGWLPQIFRDAGLSAGRAGLLFSVTSLLGVPLSFALSAVAGRLRDQSGIAAVIGACGLAGFAGLWADPAAAPWLWALLLGVANCSFPLALTMIGIRGRDGATVVRLSGFVQSWGYALSIPGPVVVGILYDHTGGWRTPLAFVLLLTLAQTAAGLLAGRDRPVSG</sequence>
<dbReference type="PANTHER" id="PTHR23523:SF2">
    <property type="entry name" value="2-NITROIMIDAZOLE TRANSPORTER"/>
    <property type="match status" value="1"/>
</dbReference>
<dbReference type="SUPFAM" id="SSF103473">
    <property type="entry name" value="MFS general substrate transporter"/>
    <property type="match status" value="1"/>
</dbReference>
<feature type="transmembrane region" description="Helical" evidence="2">
    <location>
        <begin position="46"/>
        <end position="67"/>
    </location>
</feature>
<organism evidence="3 4">
    <name type="scientific">Streptomyces vulcanius</name>
    <dbReference type="NCBI Taxonomy" id="1441876"/>
    <lineage>
        <taxon>Bacteria</taxon>
        <taxon>Bacillati</taxon>
        <taxon>Actinomycetota</taxon>
        <taxon>Actinomycetes</taxon>
        <taxon>Kitasatosporales</taxon>
        <taxon>Streptomycetaceae</taxon>
        <taxon>Streptomyces</taxon>
    </lineage>
</organism>
<feature type="transmembrane region" description="Helical" evidence="2">
    <location>
        <begin position="492"/>
        <end position="513"/>
    </location>
</feature>
<dbReference type="EMBL" id="JBHSFK010000003">
    <property type="protein sequence ID" value="MFC4498899.1"/>
    <property type="molecule type" value="Genomic_DNA"/>
</dbReference>
<dbReference type="Pfam" id="PF07690">
    <property type="entry name" value="MFS_1"/>
    <property type="match status" value="1"/>
</dbReference>
<feature type="transmembrane region" description="Helical" evidence="2">
    <location>
        <begin position="377"/>
        <end position="398"/>
    </location>
</feature>
<feature type="region of interest" description="Disordered" evidence="1">
    <location>
        <begin position="189"/>
        <end position="336"/>
    </location>
</feature>
<dbReference type="InterPro" id="IPR011701">
    <property type="entry name" value="MFS"/>
</dbReference>
<dbReference type="InterPro" id="IPR036259">
    <property type="entry name" value="MFS_trans_sf"/>
</dbReference>
<dbReference type="Gene3D" id="1.20.1250.20">
    <property type="entry name" value="MFS general substrate transporter like domains"/>
    <property type="match status" value="2"/>
</dbReference>